<comment type="similarity">
    <text evidence="2 6">Belongs to the GINS1/PSF1 family.</text>
</comment>
<dbReference type="InterPro" id="IPR005339">
    <property type="entry name" value="GINS_Psf1"/>
</dbReference>
<dbReference type="Pfam" id="PF24997">
    <property type="entry name" value="PSF1_C"/>
    <property type="match status" value="1"/>
</dbReference>
<reference evidence="9" key="1">
    <citation type="submission" date="2020-12" db="EMBL/GenBank/DDBJ databases">
        <title>Metabolic potential, ecology and presence of endohyphal bacteria is reflected in genomic diversity of Mucoromycotina.</title>
        <authorList>
            <person name="Muszewska A."/>
            <person name="Okrasinska A."/>
            <person name="Steczkiewicz K."/>
            <person name="Drgas O."/>
            <person name="Orlowska M."/>
            <person name="Perlinska-Lenart U."/>
            <person name="Aleksandrzak-Piekarczyk T."/>
            <person name="Szatraj K."/>
            <person name="Zielenkiewicz U."/>
            <person name="Pilsyk S."/>
            <person name="Malc E."/>
            <person name="Mieczkowski P."/>
            <person name="Kruszewska J.S."/>
            <person name="Biernat P."/>
            <person name="Pawlowska J."/>
        </authorList>
    </citation>
    <scope>NUCLEOTIDE SEQUENCE</scope>
    <source>
        <strain evidence="9">WA0000051536</strain>
    </source>
</reference>
<dbReference type="InterPro" id="IPR056783">
    <property type="entry name" value="PSF1_C"/>
</dbReference>
<comment type="subunit">
    <text evidence="6">Component of the GINS complex.</text>
</comment>
<comment type="function">
    <text evidence="6">Required for correct functioning of the GINS complex, a complex that plays an essential role in the initiation of DNA replication, and progression of DNA replication forks. GINS complex seems to bind preferentially to single-stranded DNA.</text>
</comment>
<feature type="domain" description="DNA replication complex GINS protein PSF1 C-terminal" evidence="8">
    <location>
        <begin position="149"/>
        <end position="196"/>
    </location>
</feature>
<keyword evidence="5 6" id="KW-0539">Nucleus</keyword>
<evidence type="ECO:0000259" key="8">
    <source>
        <dbReference type="Pfam" id="PF24997"/>
    </source>
</evidence>
<dbReference type="AlphaFoldDB" id="A0A8H7UBL4"/>
<organism evidence="9 10">
    <name type="scientific">Umbelopsis vinacea</name>
    <dbReference type="NCBI Taxonomy" id="44442"/>
    <lineage>
        <taxon>Eukaryota</taxon>
        <taxon>Fungi</taxon>
        <taxon>Fungi incertae sedis</taxon>
        <taxon>Mucoromycota</taxon>
        <taxon>Mucoromycotina</taxon>
        <taxon>Umbelopsidomycetes</taxon>
        <taxon>Umbelopsidales</taxon>
        <taxon>Umbelopsidaceae</taxon>
        <taxon>Umbelopsis</taxon>
    </lineage>
</organism>
<dbReference type="Proteomes" id="UP000612746">
    <property type="component" value="Unassembled WGS sequence"/>
</dbReference>
<dbReference type="EMBL" id="JAEPRA010000017">
    <property type="protein sequence ID" value="KAG2173933.1"/>
    <property type="molecule type" value="Genomic_DNA"/>
</dbReference>
<comment type="caution">
    <text evidence="9">The sequence shown here is derived from an EMBL/GenBank/DDBJ whole genome shotgun (WGS) entry which is preliminary data.</text>
</comment>
<evidence type="ECO:0000313" key="10">
    <source>
        <dbReference type="Proteomes" id="UP000612746"/>
    </source>
</evidence>
<comment type="subcellular location">
    <subcellularLocation>
        <location evidence="1 6">Nucleus</location>
    </subcellularLocation>
</comment>
<dbReference type="PANTHER" id="PTHR12914">
    <property type="entry name" value="PARTNER OF SLD5"/>
    <property type="match status" value="1"/>
</dbReference>
<keyword evidence="4 6" id="KW-0235">DNA replication</keyword>
<dbReference type="CDD" id="cd21696">
    <property type="entry name" value="GINS_B_Psf1"/>
    <property type="match status" value="1"/>
</dbReference>
<sequence length="197" mass="22542">MSTFADNAYKLAKEAKRTMEILAPYNEDLVRSICREIRFLCSLIDKIKADMKSELQQNPSAITTVLVHHLTVKRSKRVLMAYHRQRVNRVKQIIWDQGNVLSSDNRIALSGPEIDFAKDYSELMTSYKQNFMEIDLGGNGGIGLDPPDDLFIEVRVLKDAGEVQTEYGVLNLKRGSQFYVRRTDVESLIRSGYLKHV</sequence>
<evidence type="ECO:0000259" key="7">
    <source>
        <dbReference type="Pfam" id="PF05916"/>
    </source>
</evidence>
<dbReference type="InterPro" id="IPR021151">
    <property type="entry name" value="GINS_A"/>
</dbReference>
<keyword evidence="10" id="KW-1185">Reference proteome</keyword>
<evidence type="ECO:0000256" key="3">
    <source>
        <dbReference type="ARBA" id="ARBA00015143"/>
    </source>
</evidence>
<evidence type="ECO:0000256" key="4">
    <source>
        <dbReference type="ARBA" id="ARBA00022705"/>
    </source>
</evidence>
<dbReference type="OrthoDB" id="10252587at2759"/>
<evidence type="ECO:0000256" key="6">
    <source>
        <dbReference type="RuleBase" id="RU368085"/>
    </source>
</evidence>
<protein>
    <recommendedName>
        <fullName evidence="3 6">DNA replication complex GINS protein PSF1</fullName>
    </recommendedName>
</protein>
<gene>
    <name evidence="9" type="ORF">INT44_000046</name>
</gene>
<proteinExistence type="inferred from homology"/>
<evidence type="ECO:0000256" key="1">
    <source>
        <dbReference type="ARBA" id="ARBA00004123"/>
    </source>
</evidence>
<dbReference type="CDD" id="cd11710">
    <property type="entry name" value="GINS_A_psf1"/>
    <property type="match status" value="1"/>
</dbReference>
<feature type="domain" description="GINS subunit" evidence="7">
    <location>
        <begin position="44"/>
        <end position="131"/>
    </location>
</feature>
<dbReference type="SUPFAM" id="SSF158573">
    <property type="entry name" value="GINS helical bundle-like"/>
    <property type="match status" value="1"/>
</dbReference>
<dbReference type="Pfam" id="PF05916">
    <property type="entry name" value="Sld5"/>
    <property type="match status" value="1"/>
</dbReference>
<dbReference type="GO" id="GO:0000811">
    <property type="term" value="C:GINS complex"/>
    <property type="evidence" value="ECO:0007669"/>
    <property type="project" value="UniProtKB-UniRule"/>
</dbReference>
<dbReference type="Gene3D" id="1.20.58.1030">
    <property type="match status" value="1"/>
</dbReference>
<evidence type="ECO:0000256" key="2">
    <source>
        <dbReference type="ARBA" id="ARBA00006677"/>
    </source>
</evidence>
<dbReference type="GO" id="GO:1902983">
    <property type="term" value="P:DNA strand elongation involved in mitotic DNA replication"/>
    <property type="evidence" value="ECO:0007669"/>
    <property type="project" value="TreeGrafter"/>
</dbReference>
<dbReference type="PANTHER" id="PTHR12914:SF2">
    <property type="entry name" value="DNA REPLICATION COMPLEX GINS PROTEIN PSF1"/>
    <property type="match status" value="1"/>
</dbReference>
<name>A0A8H7UBL4_9FUNG</name>
<dbReference type="InterPro" id="IPR036224">
    <property type="entry name" value="GINS_bundle-like_dom_sf"/>
</dbReference>
<evidence type="ECO:0000313" key="9">
    <source>
        <dbReference type="EMBL" id="KAG2173933.1"/>
    </source>
</evidence>
<accession>A0A8H7UBL4</accession>
<evidence type="ECO:0000256" key="5">
    <source>
        <dbReference type="ARBA" id="ARBA00023242"/>
    </source>
</evidence>